<dbReference type="Pfam" id="PF00051">
    <property type="entry name" value="Kringle"/>
    <property type="match status" value="1"/>
</dbReference>
<keyword evidence="2 3" id="KW-1015">Disulfide bond</keyword>
<dbReference type="InterPro" id="IPR013806">
    <property type="entry name" value="Kringle-like"/>
</dbReference>
<feature type="disulfide bond" evidence="3">
    <location>
        <begin position="71"/>
        <end position="94"/>
    </location>
</feature>
<dbReference type="FunFam" id="2.40.20.10:FF:000025">
    <property type="entry name" value="Plasminogen"/>
    <property type="match status" value="1"/>
</dbReference>
<dbReference type="PANTHER" id="PTHR24261">
    <property type="entry name" value="PLASMINOGEN-RELATED"/>
    <property type="match status" value="1"/>
</dbReference>
<dbReference type="SMART" id="SM00130">
    <property type="entry name" value="KR"/>
    <property type="match status" value="1"/>
</dbReference>
<dbReference type="PROSITE" id="PS50070">
    <property type="entry name" value="KRINGLE_2"/>
    <property type="match status" value="1"/>
</dbReference>
<organism evidence="6 7">
    <name type="scientific">Branchiostoma belcheri</name>
    <name type="common">Amphioxus</name>
    <dbReference type="NCBI Taxonomy" id="7741"/>
    <lineage>
        <taxon>Eukaryota</taxon>
        <taxon>Metazoa</taxon>
        <taxon>Chordata</taxon>
        <taxon>Cephalochordata</taxon>
        <taxon>Leptocardii</taxon>
        <taxon>Amphioxiformes</taxon>
        <taxon>Branchiostomatidae</taxon>
        <taxon>Branchiostoma</taxon>
    </lineage>
</organism>
<dbReference type="PRINTS" id="PR00018">
    <property type="entry name" value="KRINGLE"/>
</dbReference>
<dbReference type="SUPFAM" id="SSF57440">
    <property type="entry name" value="Kringle-like"/>
    <property type="match status" value="1"/>
</dbReference>
<dbReference type="PROSITE" id="PS00021">
    <property type="entry name" value="KRINGLE_1"/>
    <property type="match status" value="1"/>
</dbReference>
<dbReference type="Proteomes" id="UP000515135">
    <property type="component" value="Unplaced"/>
</dbReference>
<dbReference type="AlphaFoldDB" id="A0A6P5A850"/>
<dbReference type="GO" id="GO:0005102">
    <property type="term" value="F:signaling receptor binding"/>
    <property type="evidence" value="ECO:0007669"/>
    <property type="project" value="TreeGrafter"/>
</dbReference>
<protein>
    <submittedName>
        <fullName evidence="7">Plasminogen-like isoform X1</fullName>
    </submittedName>
</protein>
<dbReference type="InterPro" id="IPR038178">
    <property type="entry name" value="Kringle_sf"/>
</dbReference>
<evidence type="ECO:0000256" key="1">
    <source>
        <dbReference type="ARBA" id="ARBA00022572"/>
    </source>
</evidence>
<feature type="signal peptide" evidence="4">
    <location>
        <begin position="1"/>
        <end position="17"/>
    </location>
</feature>
<reference evidence="7" key="1">
    <citation type="submission" date="2025-08" db="UniProtKB">
        <authorList>
            <consortium name="RefSeq"/>
        </authorList>
    </citation>
    <scope>IDENTIFICATION</scope>
    <source>
        <tissue evidence="7">Gonad</tissue>
    </source>
</reference>
<evidence type="ECO:0000256" key="3">
    <source>
        <dbReference type="PROSITE-ProRule" id="PRU00121"/>
    </source>
</evidence>
<dbReference type="InterPro" id="IPR000001">
    <property type="entry name" value="Kringle"/>
</dbReference>
<sequence>MSTVVFVVLVFSVGCAAKGPDCLEGNGSSYRGDVAVTSSGIPCQKWHSQAPHSHLFMPQIHPGSGLTENYCRNPADDVRPWCLTTDPDVRWEYCDVPSCENTTERSVERPIRLPCRTGESCMHCPGASTGGVTYCCPCCPNDATLLFDAVSENCYCESFEDLCTRLPHSTSKPTGRPTARRGDIPVVPRTRADVPANAAISRVAAVPVLTASVLVATLLSWP</sequence>
<proteinExistence type="predicted"/>
<evidence type="ECO:0000259" key="5">
    <source>
        <dbReference type="PROSITE" id="PS50070"/>
    </source>
</evidence>
<dbReference type="KEGG" id="bbel:109486389"/>
<gene>
    <name evidence="7" type="primary">LOC109486389</name>
</gene>
<keyword evidence="6" id="KW-1185">Reference proteome</keyword>
<keyword evidence="4" id="KW-0732">Signal</keyword>
<dbReference type="GeneID" id="109486389"/>
<accession>A0A6P5A850</accession>
<dbReference type="InterPro" id="IPR050759">
    <property type="entry name" value="Serine_protease_kringle"/>
</dbReference>
<dbReference type="GO" id="GO:0005615">
    <property type="term" value="C:extracellular space"/>
    <property type="evidence" value="ECO:0007669"/>
    <property type="project" value="TreeGrafter"/>
</dbReference>
<evidence type="ECO:0000256" key="4">
    <source>
        <dbReference type="SAM" id="SignalP"/>
    </source>
</evidence>
<dbReference type="GO" id="GO:0004175">
    <property type="term" value="F:endopeptidase activity"/>
    <property type="evidence" value="ECO:0007669"/>
    <property type="project" value="TreeGrafter"/>
</dbReference>
<evidence type="ECO:0000256" key="2">
    <source>
        <dbReference type="ARBA" id="ARBA00023157"/>
    </source>
</evidence>
<feature type="chain" id="PRO_5028401978" evidence="4">
    <location>
        <begin position="18"/>
        <end position="222"/>
    </location>
</feature>
<dbReference type="InterPro" id="IPR018056">
    <property type="entry name" value="Kringle_CS"/>
</dbReference>
<feature type="disulfide bond" evidence="3">
    <location>
        <begin position="43"/>
        <end position="82"/>
    </location>
</feature>
<dbReference type="CDD" id="cd00108">
    <property type="entry name" value="KR"/>
    <property type="match status" value="1"/>
</dbReference>
<keyword evidence="1 3" id="KW-0420">Kringle</keyword>
<dbReference type="OrthoDB" id="5917794at2759"/>
<dbReference type="RefSeq" id="XP_019645773.1">
    <property type="nucleotide sequence ID" value="XM_019790214.1"/>
</dbReference>
<evidence type="ECO:0000313" key="7">
    <source>
        <dbReference type="RefSeq" id="XP_019645773.1"/>
    </source>
</evidence>
<dbReference type="Gene3D" id="2.40.20.10">
    <property type="entry name" value="Plasminogen Kringle 4"/>
    <property type="match status" value="1"/>
</dbReference>
<feature type="disulfide bond" evidence="3">
    <location>
        <begin position="22"/>
        <end position="99"/>
    </location>
</feature>
<dbReference type="PANTHER" id="PTHR24261:SF7">
    <property type="entry name" value="KRINGLE DOMAIN-CONTAINING PROTEIN"/>
    <property type="match status" value="1"/>
</dbReference>
<name>A0A6P5A850_BRABE</name>
<feature type="domain" description="Kringle" evidence="5">
    <location>
        <begin position="21"/>
        <end position="99"/>
    </location>
</feature>
<evidence type="ECO:0000313" key="6">
    <source>
        <dbReference type="Proteomes" id="UP000515135"/>
    </source>
</evidence>